<dbReference type="EMBL" id="JARBHB010000008">
    <property type="protein sequence ID" value="KAJ8877162.1"/>
    <property type="molecule type" value="Genomic_DNA"/>
</dbReference>
<evidence type="ECO:0000313" key="13">
    <source>
        <dbReference type="Proteomes" id="UP001159363"/>
    </source>
</evidence>
<dbReference type="Proteomes" id="UP001159363">
    <property type="component" value="Chromosome 7"/>
</dbReference>
<dbReference type="Pfam" id="PF00001">
    <property type="entry name" value="7tm_1"/>
    <property type="match status" value="1"/>
</dbReference>
<dbReference type="InterPro" id="IPR000276">
    <property type="entry name" value="GPCR_Rhodpsn"/>
</dbReference>
<evidence type="ECO:0000256" key="2">
    <source>
        <dbReference type="ARBA" id="ARBA00010663"/>
    </source>
</evidence>
<proteinExistence type="inferred from homology"/>
<keyword evidence="13" id="KW-1185">Reference proteome</keyword>
<evidence type="ECO:0000256" key="9">
    <source>
        <dbReference type="ARBA" id="ARBA00023224"/>
    </source>
</evidence>
<comment type="subcellular location">
    <subcellularLocation>
        <location evidence="1">Cell membrane</location>
        <topology evidence="1">Multi-pass membrane protein</topology>
    </subcellularLocation>
</comment>
<reference evidence="12 13" key="1">
    <citation type="submission" date="2023-02" db="EMBL/GenBank/DDBJ databases">
        <title>LHISI_Scaffold_Assembly.</title>
        <authorList>
            <person name="Stuart O.P."/>
            <person name="Cleave R."/>
            <person name="Magrath M.J.L."/>
            <person name="Mikheyev A.S."/>
        </authorList>
    </citation>
    <scope>NUCLEOTIDE SEQUENCE [LARGE SCALE GENOMIC DNA]</scope>
    <source>
        <strain evidence="12">Daus_M_001</strain>
        <tissue evidence="12">Leg muscle</tissue>
    </source>
</reference>
<evidence type="ECO:0000313" key="12">
    <source>
        <dbReference type="EMBL" id="KAJ8877162.1"/>
    </source>
</evidence>
<dbReference type="PROSITE" id="PS50262">
    <property type="entry name" value="G_PROTEIN_RECEP_F1_2"/>
    <property type="match status" value="1"/>
</dbReference>
<evidence type="ECO:0000256" key="3">
    <source>
        <dbReference type="ARBA" id="ARBA00022475"/>
    </source>
</evidence>
<dbReference type="InterPro" id="IPR017452">
    <property type="entry name" value="GPCR_Rhodpsn_7TM"/>
</dbReference>
<dbReference type="CDD" id="cd00637">
    <property type="entry name" value="7tm_classA_rhodopsin-like"/>
    <property type="match status" value="1"/>
</dbReference>
<evidence type="ECO:0000256" key="7">
    <source>
        <dbReference type="ARBA" id="ARBA00023136"/>
    </source>
</evidence>
<name>A0ABQ9GYS6_9NEOP</name>
<keyword evidence="4 10" id="KW-0812">Transmembrane</keyword>
<keyword evidence="9" id="KW-0807">Transducer</keyword>
<dbReference type="SUPFAM" id="SSF81321">
    <property type="entry name" value="Family A G protein-coupled receptor-like"/>
    <property type="match status" value="1"/>
</dbReference>
<dbReference type="PRINTS" id="PR00237">
    <property type="entry name" value="GPCRRHODOPSN"/>
</dbReference>
<evidence type="ECO:0000256" key="8">
    <source>
        <dbReference type="ARBA" id="ARBA00023170"/>
    </source>
</evidence>
<feature type="domain" description="G-protein coupled receptors family 1 profile" evidence="11">
    <location>
        <begin position="1"/>
        <end position="143"/>
    </location>
</feature>
<accession>A0ABQ9GYS6</accession>
<evidence type="ECO:0000256" key="5">
    <source>
        <dbReference type="ARBA" id="ARBA00022989"/>
    </source>
</evidence>
<protein>
    <recommendedName>
        <fullName evidence="11">G-protein coupled receptors family 1 profile domain-containing protein</fullName>
    </recommendedName>
</protein>
<evidence type="ECO:0000259" key="11">
    <source>
        <dbReference type="PROSITE" id="PS50262"/>
    </source>
</evidence>
<keyword evidence="5 10" id="KW-1133">Transmembrane helix</keyword>
<keyword evidence="7 10" id="KW-0472">Membrane</keyword>
<organism evidence="12 13">
    <name type="scientific">Dryococelus australis</name>
    <dbReference type="NCBI Taxonomy" id="614101"/>
    <lineage>
        <taxon>Eukaryota</taxon>
        <taxon>Metazoa</taxon>
        <taxon>Ecdysozoa</taxon>
        <taxon>Arthropoda</taxon>
        <taxon>Hexapoda</taxon>
        <taxon>Insecta</taxon>
        <taxon>Pterygota</taxon>
        <taxon>Neoptera</taxon>
        <taxon>Polyneoptera</taxon>
        <taxon>Phasmatodea</taxon>
        <taxon>Verophasmatodea</taxon>
        <taxon>Anareolatae</taxon>
        <taxon>Phasmatidae</taxon>
        <taxon>Eurycanthinae</taxon>
        <taxon>Dryococelus</taxon>
    </lineage>
</organism>
<evidence type="ECO:0000256" key="1">
    <source>
        <dbReference type="ARBA" id="ARBA00004651"/>
    </source>
</evidence>
<evidence type="ECO:0000256" key="4">
    <source>
        <dbReference type="ARBA" id="ARBA00022692"/>
    </source>
</evidence>
<feature type="transmembrane region" description="Helical" evidence="10">
    <location>
        <begin position="127"/>
        <end position="145"/>
    </location>
</feature>
<gene>
    <name evidence="12" type="ORF">PR048_021615</name>
</gene>
<comment type="similarity">
    <text evidence="2">Belongs to the G-protein coupled receptor 1 family.</text>
</comment>
<keyword evidence="6" id="KW-0297">G-protein coupled receptor</keyword>
<comment type="caution">
    <text evidence="12">The sequence shown here is derived from an EMBL/GenBank/DDBJ whole genome shotgun (WGS) entry which is preliminary data.</text>
</comment>
<dbReference type="PANTHER" id="PTHR24247:SF202">
    <property type="entry name" value="5-HYDROXYTRYPTAMINE RECEPTOR 1"/>
    <property type="match status" value="1"/>
</dbReference>
<dbReference type="PANTHER" id="PTHR24247">
    <property type="entry name" value="5-HYDROXYTRYPTAMINE RECEPTOR"/>
    <property type="match status" value="1"/>
</dbReference>
<sequence length="196" mass="22576">MVTVGWLTAFIIATVPAYWNNWDDASVCQIDEVLPRQYILIVITPSFLLVWVAMIFIYWQIWREAARQERNINQVNICHSGSHKKKSIQVVLMVMVSFSICWLPFFIAICARVLGVKTQATTFIYKVAFSLGIANSFMNPIIYAWKNPGFKQVFTHLLCCQKIFLKTSPLKIVNKIRCPSISLKLHVRKQQPQALP</sequence>
<feature type="transmembrane region" description="Helical" evidence="10">
    <location>
        <begin position="37"/>
        <end position="59"/>
    </location>
</feature>
<evidence type="ECO:0000256" key="10">
    <source>
        <dbReference type="SAM" id="Phobius"/>
    </source>
</evidence>
<evidence type="ECO:0000256" key="6">
    <source>
        <dbReference type="ARBA" id="ARBA00023040"/>
    </source>
</evidence>
<keyword evidence="8" id="KW-0675">Receptor</keyword>
<dbReference type="Gene3D" id="1.20.1070.10">
    <property type="entry name" value="Rhodopsin 7-helix transmembrane proteins"/>
    <property type="match status" value="1"/>
</dbReference>
<feature type="transmembrane region" description="Helical" evidence="10">
    <location>
        <begin position="90"/>
        <end position="115"/>
    </location>
</feature>
<keyword evidence="3" id="KW-1003">Cell membrane</keyword>